<evidence type="ECO:0000313" key="7">
    <source>
        <dbReference type="EMBL" id="EXJ63354.1"/>
    </source>
</evidence>
<dbReference type="OrthoDB" id="4139357at2759"/>
<reference evidence="7 8" key="1">
    <citation type="submission" date="2013-03" db="EMBL/GenBank/DDBJ databases">
        <title>The Genome Sequence of Cladophialophora psammophila CBS 110553.</title>
        <authorList>
            <consortium name="The Broad Institute Genomics Platform"/>
            <person name="Cuomo C."/>
            <person name="de Hoog S."/>
            <person name="Gorbushina A."/>
            <person name="Walker B."/>
            <person name="Young S.K."/>
            <person name="Zeng Q."/>
            <person name="Gargeya S."/>
            <person name="Fitzgerald M."/>
            <person name="Haas B."/>
            <person name="Abouelleil A."/>
            <person name="Allen A.W."/>
            <person name="Alvarado L."/>
            <person name="Arachchi H.M."/>
            <person name="Berlin A.M."/>
            <person name="Chapman S.B."/>
            <person name="Gainer-Dewar J."/>
            <person name="Goldberg J."/>
            <person name="Griggs A."/>
            <person name="Gujja S."/>
            <person name="Hansen M."/>
            <person name="Howarth C."/>
            <person name="Imamovic A."/>
            <person name="Ireland A."/>
            <person name="Larimer J."/>
            <person name="McCowan C."/>
            <person name="Murphy C."/>
            <person name="Pearson M."/>
            <person name="Poon T.W."/>
            <person name="Priest M."/>
            <person name="Roberts A."/>
            <person name="Saif S."/>
            <person name="Shea T."/>
            <person name="Sisk P."/>
            <person name="Sykes S."/>
            <person name="Wortman J."/>
            <person name="Nusbaum C."/>
            <person name="Birren B."/>
        </authorList>
    </citation>
    <scope>NUCLEOTIDE SEQUENCE [LARGE SCALE GENOMIC DNA]</scope>
    <source>
        <strain evidence="7 8">CBS 110553</strain>
    </source>
</reference>
<dbReference type="GO" id="GO:0005886">
    <property type="term" value="C:plasma membrane"/>
    <property type="evidence" value="ECO:0007669"/>
    <property type="project" value="TreeGrafter"/>
</dbReference>
<accession>W9WYQ7</accession>
<comment type="caution">
    <text evidence="7">The sequence shown here is derived from an EMBL/GenBank/DDBJ whole genome shotgun (WGS) entry which is preliminary data.</text>
</comment>
<organism evidence="7 8">
    <name type="scientific">Cladophialophora psammophila CBS 110553</name>
    <dbReference type="NCBI Taxonomy" id="1182543"/>
    <lineage>
        <taxon>Eukaryota</taxon>
        <taxon>Fungi</taxon>
        <taxon>Dikarya</taxon>
        <taxon>Ascomycota</taxon>
        <taxon>Pezizomycotina</taxon>
        <taxon>Eurotiomycetes</taxon>
        <taxon>Chaetothyriomycetidae</taxon>
        <taxon>Chaetothyriales</taxon>
        <taxon>Herpotrichiellaceae</taxon>
        <taxon>Cladophialophora</taxon>
    </lineage>
</organism>
<keyword evidence="2" id="KW-0813">Transport</keyword>
<dbReference type="GeneID" id="19196364"/>
<gene>
    <name evidence="7" type="ORF">A1O5_11675</name>
</gene>
<dbReference type="InterPro" id="IPR036259">
    <property type="entry name" value="MFS_trans_sf"/>
</dbReference>
<dbReference type="RefSeq" id="XP_007750437.1">
    <property type="nucleotide sequence ID" value="XM_007752247.1"/>
</dbReference>
<keyword evidence="5 6" id="KW-0472">Membrane</keyword>
<evidence type="ECO:0000313" key="8">
    <source>
        <dbReference type="Proteomes" id="UP000019471"/>
    </source>
</evidence>
<evidence type="ECO:0000256" key="3">
    <source>
        <dbReference type="ARBA" id="ARBA00022692"/>
    </source>
</evidence>
<keyword evidence="3 6" id="KW-0812">Transmembrane</keyword>
<keyword evidence="4 6" id="KW-1133">Transmembrane helix</keyword>
<dbReference type="eggNOG" id="KOG0254">
    <property type="taxonomic scope" value="Eukaryota"/>
</dbReference>
<feature type="transmembrane region" description="Helical" evidence="6">
    <location>
        <begin position="67"/>
        <end position="85"/>
    </location>
</feature>
<proteinExistence type="predicted"/>
<dbReference type="PANTHER" id="PTHR23501:SF109">
    <property type="entry name" value="MAJOR FACILITATOR SUPERFAMILY (MFS) PROFILE DOMAIN-CONTAINING PROTEIN-RELATED"/>
    <property type="match status" value="1"/>
</dbReference>
<evidence type="ECO:0000256" key="4">
    <source>
        <dbReference type="ARBA" id="ARBA00022989"/>
    </source>
</evidence>
<evidence type="ECO:0000256" key="2">
    <source>
        <dbReference type="ARBA" id="ARBA00022448"/>
    </source>
</evidence>
<dbReference type="PANTHER" id="PTHR23501">
    <property type="entry name" value="MAJOR FACILITATOR SUPERFAMILY"/>
    <property type="match status" value="1"/>
</dbReference>
<dbReference type="InterPro" id="IPR010573">
    <property type="entry name" value="MFS_Str1/Tri12-like"/>
</dbReference>
<sequence>MAGLAFILLFFFYNPPDFRLLRRNQTKWQALARIDWLSFGIYLGSIVCFLLGISWGGRQYPWGFSRVIATICVGTVGFAIFHSGASPRTQHNCEVAAEGRLIPFYLFKNRDYVAFAITGAVGSMIFYAPSVIYGQETTSLFGASQRKSGWYSLAITAGPPAGQLLGGASTKPLGHTRLQLIATCETFASRIGGIAGVTRNTPAMSVAFTIISAIMIGYMEVVIQLQNQLTQNVLKYVVPAAVQAGLPNDSVSNVLQAIASGVSSKLEAVPGVDAAVLVAVGSAVKTAYEVTFKVIFLASLVFGAISIAAACTARDLDSHMTSSISCRLQHVPVKVAPS</sequence>
<evidence type="ECO:0000256" key="6">
    <source>
        <dbReference type="SAM" id="Phobius"/>
    </source>
</evidence>
<dbReference type="HOGENOM" id="CLU_821381_0_0_1"/>
<protein>
    <submittedName>
        <fullName evidence="7">Uncharacterized protein</fullName>
    </submittedName>
</protein>
<evidence type="ECO:0000256" key="1">
    <source>
        <dbReference type="ARBA" id="ARBA00004141"/>
    </source>
</evidence>
<name>W9WYQ7_9EURO</name>
<dbReference type="EMBL" id="AMGX01000027">
    <property type="protein sequence ID" value="EXJ63354.1"/>
    <property type="molecule type" value="Genomic_DNA"/>
</dbReference>
<feature type="transmembrane region" description="Helical" evidence="6">
    <location>
        <begin position="206"/>
        <end position="225"/>
    </location>
</feature>
<dbReference type="Proteomes" id="UP000019471">
    <property type="component" value="Unassembled WGS sequence"/>
</dbReference>
<feature type="transmembrane region" description="Helical" evidence="6">
    <location>
        <begin position="112"/>
        <end position="133"/>
    </location>
</feature>
<evidence type="ECO:0000256" key="5">
    <source>
        <dbReference type="ARBA" id="ARBA00023136"/>
    </source>
</evidence>
<dbReference type="SUPFAM" id="SSF103473">
    <property type="entry name" value="MFS general substrate transporter"/>
    <property type="match status" value="1"/>
</dbReference>
<keyword evidence="8" id="KW-1185">Reference proteome</keyword>
<feature type="transmembrane region" description="Helical" evidence="6">
    <location>
        <begin position="36"/>
        <end position="55"/>
    </location>
</feature>
<dbReference type="Pfam" id="PF06609">
    <property type="entry name" value="TRI12"/>
    <property type="match status" value="1"/>
</dbReference>
<dbReference type="AlphaFoldDB" id="W9WYQ7"/>
<feature type="transmembrane region" description="Helical" evidence="6">
    <location>
        <begin position="294"/>
        <end position="313"/>
    </location>
</feature>
<dbReference type="GO" id="GO:0022857">
    <property type="term" value="F:transmembrane transporter activity"/>
    <property type="evidence" value="ECO:0007669"/>
    <property type="project" value="InterPro"/>
</dbReference>
<comment type="subcellular location">
    <subcellularLocation>
        <location evidence="1">Membrane</location>
        <topology evidence="1">Multi-pass membrane protein</topology>
    </subcellularLocation>
</comment>